<proteinExistence type="predicted"/>
<protein>
    <recommendedName>
        <fullName evidence="3">Dehydrogenase</fullName>
    </recommendedName>
</protein>
<sequence>MRPQLAPKVSNEETANEDLNWEVEAVLSWHDEDAKAAIATLLQDCRHLRSQLALAESAISRGMVRGWRPSFDRPPFERR</sequence>
<keyword evidence="2" id="KW-1185">Reference proteome</keyword>
<accession>A0ABS7GXQ8</accession>
<name>A0ABS7GXQ8_9HYPH</name>
<dbReference type="EMBL" id="JAEUAK010000008">
    <property type="protein sequence ID" value="MBW9054772.1"/>
    <property type="molecule type" value="Genomic_DNA"/>
</dbReference>
<evidence type="ECO:0000313" key="2">
    <source>
        <dbReference type="Proteomes" id="UP000717752"/>
    </source>
</evidence>
<gene>
    <name evidence="1" type="ORF">JNB85_20425</name>
</gene>
<dbReference type="RefSeq" id="WP_220336123.1">
    <property type="nucleotide sequence ID" value="NZ_JAEUAK010000008.1"/>
</dbReference>
<reference evidence="1 2" key="1">
    <citation type="journal article" date="2021" name="MBio">
        <title>Poor Competitiveness of Bradyrhizobium in Pigeon Pea Root Colonization in Indian Soils.</title>
        <authorList>
            <person name="Chalasani D."/>
            <person name="Basu A."/>
            <person name="Pullabhotla S.V.S.R.N."/>
            <person name="Jorrin B."/>
            <person name="Neal A.L."/>
            <person name="Poole P.S."/>
            <person name="Podile A.R."/>
            <person name="Tkacz A."/>
        </authorList>
    </citation>
    <scope>NUCLEOTIDE SEQUENCE [LARGE SCALE GENOMIC DNA]</scope>
    <source>
        <strain evidence="1 2">HU56</strain>
    </source>
</reference>
<dbReference type="Proteomes" id="UP000717752">
    <property type="component" value="Unassembled WGS sequence"/>
</dbReference>
<evidence type="ECO:0000313" key="1">
    <source>
        <dbReference type="EMBL" id="MBW9054772.1"/>
    </source>
</evidence>
<evidence type="ECO:0008006" key="3">
    <source>
        <dbReference type="Google" id="ProtNLM"/>
    </source>
</evidence>
<organism evidence="1 2">
    <name type="scientific">Rhizobium mesosinicum</name>
    <dbReference type="NCBI Taxonomy" id="335017"/>
    <lineage>
        <taxon>Bacteria</taxon>
        <taxon>Pseudomonadati</taxon>
        <taxon>Pseudomonadota</taxon>
        <taxon>Alphaproteobacteria</taxon>
        <taxon>Hyphomicrobiales</taxon>
        <taxon>Rhizobiaceae</taxon>
        <taxon>Rhizobium/Agrobacterium group</taxon>
        <taxon>Rhizobium</taxon>
    </lineage>
</organism>
<comment type="caution">
    <text evidence="1">The sequence shown here is derived from an EMBL/GenBank/DDBJ whole genome shotgun (WGS) entry which is preliminary data.</text>
</comment>